<evidence type="ECO:0000256" key="9">
    <source>
        <dbReference type="ARBA" id="ARBA00022679"/>
    </source>
</evidence>
<dbReference type="InterPro" id="IPR000836">
    <property type="entry name" value="PRTase_dom"/>
</dbReference>
<sequence length="175" mass="18580">MGNEKLSWQDHIRDVPDFPKPGIIFKDITPMLADGAAFSAAVSELAEFIGPDVDAIVGIESRGFIFGAALANKLGLGLVTVRKPGKLPADIHSVEYELEYGVDRLEIHRDALSSGHKVVIVDDLLATGGTASATVELVQKLGAEVVSCLFVIELGFLSGRKALSGTKVCSLLSYN</sequence>
<keyword evidence="8 11" id="KW-0328">Glycosyltransferase</keyword>
<keyword evidence="14" id="KW-1185">Reference proteome</keyword>
<evidence type="ECO:0000313" key="13">
    <source>
        <dbReference type="EMBL" id="GAV20917.1"/>
    </source>
</evidence>
<dbReference type="EMBL" id="BDFD01000017">
    <property type="protein sequence ID" value="GAV20917.1"/>
    <property type="molecule type" value="Genomic_DNA"/>
</dbReference>
<dbReference type="FunFam" id="3.40.50.2020:FF:000021">
    <property type="entry name" value="Adenine phosphoribosyltransferase"/>
    <property type="match status" value="1"/>
</dbReference>
<evidence type="ECO:0000259" key="12">
    <source>
        <dbReference type="Pfam" id="PF00156"/>
    </source>
</evidence>
<dbReference type="InterPro" id="IPR005764">
    <property type="entry name" value="Ade_phspho_trans"/>
</dbReference>
<dbReference type="GO" id="GO:0006166">
    <property type="term" value="P:purine ribonucleoside salvage"/>
    <property type="evidence" value="ECO:0007669"/>
    <property type="project" value="UniProtKB-UniRule"/>
</dbReference>
<comment type="subunit">
    <text evidence="11">Homodimer.</text>
</comment>
<evidence type="ECO:0000256" key="7">
    <source>
        <dbReference type="ARBA" id="ARBA00022490"/>
    </source>
</evidence>
<dbReference type="UniPathway" id="UPA00588">
    <property type="reaction ID" value="UER00646"/>
</dbReference>
<dbReference type="GO" id="GO:0005737">
    <property type="term" value="C:cytoplasm"/>
    <property type="evidence" value="ECO:0007669"/>
    <property type="project" value="UniProtKB-SubCell"/>
</dbReference>
<proteinExistence type="inferred from homology"/>
<evidence type="ECO:0000256" key="3">
    <source>
        <dbReference type="ARBA" id="ARBA00004496"/>
    </source>
</evidence>
<dbReference type="InterPro" id="IPR029057">
    <property type="entry name" value="PRTase-like"/>
</dbReference>
<dbReference type="RefSeq" id="WP_072660217.1">
    <property type="nucleotide sequence ID" value="NZ_BDFD01000017.1"/>
</dbReference>
<evidence type="ECO:0000256" key="4">
    <source>
        <dbReference type="ARBA" id="ARBA00004659"/>
    </source>
</evidence>
<dbReference type="STRING" id="1921010.MMIC_P1894"/>
<dbReference type="InterPro" id="IPR050054">
    <property type="entry name" value="UPRTase/APRTase"/>
</dbReference>
<dbReference type="SUPFAM" id="SSF53271">
    <property type="entry name" value="PRTase-like"/>
    <property type="match status" value="1"/>
</dbReference>
<dbReference type="PANTHER" id="PTHR32315">
    <property type="entry name" value="ADENINE PHOSPHORIBOSYLTRANSFERASE"/>
    <property type="match status" value="1"/>
</dbReference>
<evidence type="ECO:0000256" key="8">
    <source>
        <dbReference type="ARBA" id="ARBA00022676"/>
    </source>
</evidence>
<dbReference type="GO" id="GO:0044209">
    <property type="term" value="P:AMP salvage"/>
    <property type="evidence" value="ECO:0007669"/>
    <property type="project" value="UniProtKB-UniRule"/>
</dbReference>
<protein>
    <recommendedName>
        <fullName evidence="6 11">Adenine phosphoribosyltransferase</fullName>
        <shortName evidence="11">APRT</shortName>
        <ecNumber evidence="6 11">2.4.2.7</ecNumber>
    </recommendedName>
</protein>
<comment type="subcellular location">
    <subcellularLocation>
        <location evidence="3 11">Cytoplasm</location>
    </subcellularLocation>
</comment>
<dbReference type="GO" id="GO:0002055">
    <property type="term" value="F:adenine binding"/>
    <property type="evidence" value="ECO:0007669"/>
    <property type="project" value="TreeGrafter"/>
</dbReference>
<dbReference type="OrthoDB" id="5292724at2"/>
<dbReference type="EC" id="2.4.2.7" evidence="6 11"/>
<dbReference type="Proteomes" id="UP000231632">
    <property type="component" value="Unassembled WGS sequence"/>
</dbReference>
<evidence type="ECO:0000313" key="14">
    <source>
        <dbReference type="Proteomes" id="UP000231632"/>
    </source>
</evidence>
<dbReference type="CDD" id="cd06223">
    <property type="entry name" value="PRTases_typeI"/>
    <property type="match status" value="1"/>
</dbReference>
<keyword evidence="9 11" id="KW-0808">Transferase</keyword>
<dbReference type="GO" id="GO:0003999">
    <property type="term" value="F:adenine phosphoribosyltransferase activity"/>
    <property type="evidence" value="ECO:0007669"/>
    <property type="project" value="UniProtKB-UniRule"/>
</dbReference>
<evidence type="ECO:0000256" key="1">
    <source>
        <dbReference type="ARBA" id="ARBA00000868"/>
    </source>
</evidence>
<dbReference type="AlphaFoldDB" id="A0A1L8CPU1"/>
<dbReference type="Gene3D" id="3.40.50.2020">
    <property type="match status" value="1"/>
</dbReference>
<accession>A0A1L8CPU1</accession>
<dbReference type="NCBIfam" id="TIGR01090">
    <property type="entry name" value="apt"/>
    <property type="match status" value="1"/>
</dbReference>
<keyword evidence="10 11" id="KW-0660">Purine salvage</keyword>
<reference evidence="13 14" key="1">
    <citation type="journal article" date="2017" name="Arch. Microbiol.">
        <title>Mariprofundus micogutta sp. nov., a novel iron-oxidizing zetaproteobacterium isolated from a deep-sea hydrothermal field at the Bayonnaise knoll of the Izu-Ogasawara arc, and a description of Mariprofundales ord. nov. and Zetaproteobacteria classis nov.</title>
        <authorList>
            <person name="Makita H."/>
            <person name="Tanaka E."/>
            <person name="Mitsunobu S."/>
            <person name="Miyazaki M."/>
            <person name="Nunoura T."/>
            <person name="Uematsu K."/>
            <person name="Takaki Y."/>
            <person name="Nishi S."/>
            <person name="Shimamura S."/>
            <person name="Takai K."/>
        </authorList>
    </citation>
    <scope>NUCLEOTIDE SEQUENCE [LARGE SCALE GENOMIC DNA]</scope>
    <source>
        <strain evidence="13 14">ET2</strain>
    </source>
</reference>
<evidence type="ECO:0000256" key="6">
    <source>
        <dbReference type="ARBA" id="ARBA00011893"/>
    </source>
</evidence>
<comment type="caution">
    <text evidence="13">The sequence shown here is derived from an EMBL/GenBank/DDBJ whole genome shotgun (WGS) entry which is preliminary data.</text>
</comment>
<evidence type="ECO:0000256" key="11">
    <source>
        <dbReference type="HAMAP-Rule" id="MF_00004"/>
    </source>
</evidence>
<dbReference type="GO" id="GO:0016208">
    <property type="term" value="F:AMP binding"/>
    <property type="evidence" value="ECO:0007669"/>
    <property type="project" value="TreeGrafter"/>
</dbReference>
<dbReference type="GO" id="GO:0006168">
    <property type="term" value="P:adenine salvage"/>
    <property type="evidence" value="ECO:0007669"/>
    <property type="project" value="InterPro"/>
</dbReference>
<evidence type="ECO:0000256" key="2">
    <source>
        <dbReference type="ARBA" id="ARBA00003968"/>
    </source>
</evidence>
<feature type="domain" description="Phosphoribosyltransferase" evidence="12">
    <location>
        <begin position="32"/>
        <end position="152"/>
    </location>
</feature>
<gene>
    <name evidence="11" type="primary">apt</name>
    <name evidence="13" type="ORF">MMIC_P1894</name>
</gene>
<dbReference type="NCBIfam" id="NF002636">
    <property type="entry name" value="PRK02304.1-5"/>
    <property type="match status" value="1"/>
</dbReference>
<comment type="pathway">
    <text evidence="4 11">Purine metabolism; AMP biosynthesis via salvage pathway; AMP from adenine: step 1/1.</text>
</comment>
<organism evidence="13 14">
    <name type="scientific">Mariprofundus micogutta</name>
    <dbReference type="NCBI Taxonomy" id="1921010"/>
    <lineage>
        <taxon>Bacteria</taxon>
        <taxon>Pseudomonadati</taxon>
        <taxon>Pseudomonadota</taxon>
        <taxon>Candidatius Mariprofundia</taxon>
        <taxon>Mariprofundales</taxon>
        <taxon>Mariprofundaceae</taxon>
        <taxon>Mariprofundus</taxon>
    </lineage>
</organism>
<dbReference type="HAMAP" id="MF_00004">
    <property type="entry name" value="Aden_phosphoribosyltr"/>
    <property type="match status" value="1"/>
</dbReference>
<comment type="catalytic activity">
    <reaction evidence="1 11">
        <text>AMP + diphosphate = 5-phospho-alpha-D-ribose 1-diphosphate + adenine</text>
        <dbReference type="Rhea" id="RHEA:16609"/>
        <dbReference type="ChEBI" id="CHEBI:16708"/>
        <dbReference type="ChEBI" id="CHEBI:33019"/>
        <dbReference type="ChEBI" id="CHEBI:58017"/>
        <dbReference type="ChEBI" id="CHEBI:456215"/>
        <dbReference type="EC" id="2.4.2.7"/>
    </reaction>
</comment>
<keyword evidence="7 11" id="KW-0963">Cytoplasm</keyword>
<evidence type="ECO:0000256" key="5">
    <source>
        <dbReference type="ARBA" id="ARBA00008391"/>
    </source>
</evidence>
<dbReference type="PANTHER" id="PTHR32315:SF3">
    <property type="entry name" value="ADENINE PHOSPHORIBOSYLTRANSFERASE"/>
    <property type="match status" value="1"/>
</dbReference>
<dbReference type="Pfam" id="PF00156">
    <property type="entry name" value="Pribosyltran"/>
    <property type="match status" value="1"/>
</dbReference>
<name>A0A1L8CPU1_9PROT</name>
<evidence type="ECO:0000256" key="10">
    <source>
        <dbReference type="ARBA" id="ARBA00022726"/>
    </source>
</evidence>
<dbReference type="NCBIfam" id="NF002634">
    <property type="entry name" value="PRK02304.1-3"/>
    <property type="match status" value="1"/>
</dbReference>
<comment type="function">
    <text evidence="2 11">Catalyzes a salvage reaction resulting in the formation of AMP, that is energically less costly than de novo synthesis.</text>
</comment>
<comment type="similarity">
    <text evidence="5 11">Belongs to the purine/pyrimidine phosphoribosyltransferase family.</text>
</comment>